<reference evidence="3" key="1">
    <citation type="submission" date="2020-09" db="EMBL/GenBank/DDBJ databases">
        <authorList>
            <person name="Kikuchi T."/>
        </authorList>
    </citation>
    <scope>NUCLEOTIDE SEQUENCE</scope>
    <source>
        <strain evidence="3">SH1</strain>
    </source>
</reference>
<dbReference type="EMBL" id="CAJFCW020000002">
    <property type="protein sequence ID" value="CAG9097968.1"/>
    <property type="molecule type" value="Genomic_DNA"/>
</dbReference>
<keyword evidence="4" id="KW-1185">Reference proteome</keyword>
<evidence type="ECO:0000256" key="1">
    <source>
        <dbReference type="SAM" id="MobiDB-lite"/>
    </source>
</evidence>
<organism evidence="3 4">
    <name type="scientific">Bursaphelenchus okinawaensis</name>
    <dbReference type="NCBI Taxonomy" id="465554"/>
    <lineage>
        <taxon>Eukaryota</taxon>
        <taxon>Metazoa</taxon>
        <taxon>Ecdysozoa</taxon>
        <taxon>Nematoda</taxon>
        <taxon>Chromadorea</taxon>
        <taxon>Rhabditida</taxon>
        <taxon>Tylenchina</taxon>
        <taxon>Tylenchomorpha</taxon>
        <taxon>Aphelenchoidea</taxon>
        <taxon>Aphelenchoididae</taxon>
        <taxon>Bursaphelenchus</taxon>
    </lineage>
</organism>
<proteinExistence type="predicted"/>
<dbReference type="Proteomes" id="UP000614601">
    <property type="component" value="Unassembled WGS sequence"/>
</dbReference>
<dbReference type="EMBL" id="CAJFDH010000002">
    <property type="protein sequence ID" value="CAD5212873.1"/>
    <property type="molecule type" value="Genomic_DNA"/>
</dbReference>
<name>A0A811KBV9_9BILA</name>
<protein>
    <submittedName>
        <fullName evidence="3">Uncharacterized protein</fullName>
    </submittedName>
</protein>
<sequence>MYENVGNPNSIPPAGPGGYVGTPQQPPPPPAPQSMAAIPPPIGVSFMSKLDESSSVVVPSIQDTNGWKRPLKPSERRPNNKAKLIKYVSLTVFLLSGIVLLTIMGLLVGQ</sequence>
<feature type="transmembrane region" description="Helical" evidence="2">
    <location>
        <begin position="84"/>
        <end position="108"/>
    </location>
</feature>
<evidence type="ECO:0000313" key="4">
    <source>
        <dbReference type="Proteomes" id="UP000614601"/>
    </source>
</evidence>
<keyword evidence="2" id="KW-1133">Transmembrane helix</keyword>
<gene>
    <name evidence="3" type="ORF">BOKJ2_LOCUS4674</name>
</gene>
<feature type="region of interest" description="Disordered" evidence="1">
    <location>
        <begin position="1"/>
        <end position="38"/>
    </location>
</feature>
<evidence type="ECO:0000313" key="3">
    <source>
        <dbReference type="EMBL" id="CAD5212873.1"/>
    </source>
</evidence>
<keyword evidence="2" id="KW-0812">Transmembrane</keyword>
<dbReference type="AlphaFoldDB" id="A0A811KBV9"/>
<evidence type="ECO:0000256" key="2">
    <source>
        <dbReference type="SAM" id="Phobius"/>
    </source>
</evidence>
<dbReference type="Proteomes" id="UP000783686">
    <property type="component" value="Unassembled WGS sequence"/>
</dbReference>
<accession>A0A811KBV9</accession>
<keyword evidence="2" id="KW-0472">Membrane</keyword>
<comment type="caution">
    <text evidence="3">The sequence shown here is derived from an EMBL/GenBank/DDBJ whole genome shotgun (WGS) entry which is preliminary data.</text>
</comment>
<feature type="compositionally biased region" description="Pro residues" evidence="1">
    <location>
        <begin position="24"/>
        <end position="38"/>
    </location>
</feature>